<evidence type="ECO:0000313" key="2">
    <source>
        <dbReference type="Proteomes" id="UP000887577"/>
    </source>
</evidence>
<feature type="region of interest" description="Disordered" evidence="1">
    <location>
        <begin position="1"/>
        <end position="25"/>
    </location>
</feature>
<name>A0A914YNG9_9BILA</name>
<reference evidence="3" key="1">
    <citation type="submission" date="2022-11" db="UniProtKB">
        <authorList>
            <consortium name="WormBaseParasite"/>
        </authorList>
    </citation>
    <scope>IDENTIFICATION</scope>
</reference>
<dbReference type="AlphaFoldDB" id="A0A914YNG9"/>
<feature type="compositionally biased region" description="Low complexity" evidence="1">
    <location>
        <begin position="1"/>
        <end position="22"/>
    </location>
</feature>
<keyword evidence="2" id="KW-1185">Reference proteome</keyword>
<protein>
    <submittedName>
        <fullName evidence="3">Uncharacterized protein</fullName>
    </submittedName>
</protein>
<proteinExistence type="predicted"/>
<dbReference type="WBParaSite" id="PSU_v2.g21151.t1">
    <property type="protein sequence ID" value="PSU_v2.g21151.t1"/>
    <property type="gene ID" value="PSU_v2.g21151"/>
</dbReference>
<dbReference type="PANTHER" id="PTHR31430">
    <property type="entry name" value="PROTEIN CBG22332-RELATED"/>
    <property type="match status" value="1"/>
</dbReference>
<accession>A0A914YNG9</accession>
<evidence type="ECO:0000313" key="3">
    <source>
        <dbReference type="WBParaSite" id="PSU_v2.g21151.t1"/>
    </source>
</evidence>
<evidence type="ECO:0000256" key="1">
    <source>
        <dbReference type="SAM" id="MobiDB-lite"/>
    </source>
</evidence>
<organism evidence="2 3">
    <name type="scientific">Panagrolaimus superbus</name>
    <dbReference type="NCBI Taxonomy" id="310955"/>
    <lineage>
        <taxon>Eukaryota</taxon>
        <taxon>Metazoa</taxon>
        <taxon>Ecdysozoa</taxon>
        <taxon>Nematoda</taxon>
        <taxon>Chromadorea</taxon>
        <taxon>Rhabditida</taxon>
        <taxon>Tylenchina</taxon>
        <taxon>Panagrolaimomorpha</taxon>
        <taxon>Panagrolaimoidea</taxon>
        <taxon>Panagrolaimidae</taxon>
        <taxon>Panagrolaimus</taxon>
    </lineage>
</organism>
<sequence length="274" mass="30035">MHKISSTSPSQSISSLSNASLSGDDDNDGAKTYLPAFLANRKPAHIGSIDLHFTKLPDGRCLYTYTVDWKENIKEAAAMAQRQESDFSQMLKFDRLDQISSQSCSRPSLLRSPSSAAAAAAATAFVETKNDERKGKSPKYQQKKQKLCATIVPSSSTKITTCCNKQLRRCDGPCNRQLDIHDLTIIGLCEHVSCEKCLENAPRIEANFGGLGCPNVKCYLLDLASLCPDKKQRMETIRRAYALESLKSPVSSAPASATSTYTYSTSMSIETKKK</sequence>
<dbReference type="PANTHER" id="PTHR31430:SF4">
    <property type="entry name" value="RING-TYPE DOMAIN-CONTAINING PROTEIN"/>
    <property type="match status" value="1"/>
</dbReference>
<dbReference type="Proteomes" id="UP000887577">
    <property type="component" value="Unplaced"/>
</dbReference>